<reference evidence="1 2" key="1">
    <citation type="journal article" date="2013" name="Nat. Genet.">
        <title>The genome of the hydatid tapeworm Echinococcus granulosus.</title>
        <authorList>
            <person name="Zheng H."/>
            <person name="Zhang W."/>
            <person name="Zhang L."/>
            <person name="Zhang Z."/>
            <person name="Li J."/>
            <person name="Lu G."/>
            <person name="Zhu Y."/>
            <person name="Wang Y."/>
            <person name="Huang Y."/>
            <person name="Liu J."/>
            <person name="Kang H."/>
            <person name="Chen J."/>
            <person name="Wang L."/>
            <person name="Chen A."/>
            <person name="Yu S."/>
            <person name="Gao Z."/>
            <person name="Jin L."/>
            <person name="Gu W."/>
            <person name="Wang Z."/>
            <person name="Zhao L."/>
            <person name="Shi B."/>
            <person name="Wen H."/>
            <person name="Lin R."/>
            <person name="Jones M.K."/>
            <person name="Brejova B."/>
            <person name="Vinar T."/>
            <person name="Zhao G."/>
            <person name="McManus D.P."/>
            <person name="Chen Z."/>
            <person name="Zhou Y."/>
            <person name="Wang S."/>
        </authorList>
    </citation>
    <scope>NUCLEOTIDE SEQUENCE [LARGE SCALE GENOMIC DNA]</scope>
</reference>
<accession>W6UK20</accession>
<dbReference type="KEGG" id="egl:EGR_03718"/>
<name>W6UK20_ECHGR</name>
<organism evidence="1 2">
    <name type="scientific">Echinococcus granulosus</name>
    <name type="common">Hydatid tapeworm</name>
    <dbReference type="NCBI Taxonomy" id="6210"/>
    <lineage>
        <taxon>Eukaryota</taxon>
        <taxon>Metazoa</taxon>
        <taxon>Spiralia</taxon>
        <taxon>Lophotrochozoa</taxon>
        <taxon>Platyhelminthes</taxon>
        <taxon>Cestoda</taxon>
        <taxon>Eucestoda</taxon>
        <taxon>Cyclophyllidea</taxon>
        <taxon>Taeniidae</taxon>
        <taxon>Echinococcus</taxon>
        <taxon>Echinococcus granulosus group</taxon>
    </lineage>
</organism>
<sequence length="160" mass="17465">MDMSCSLAKRQKMLIDIDLHDVVQIKVVAEQPQPQKQSELINLLRLCRSGLSYRAVPFAFCQLPDDAKGVNPFQQPKLNGRQAEGMTVSSRTTLSHQKSAGLQHITAFRKTASCLIKRDFSGLSTSSSFHSSTILATSTLSRSSAVLPPSPTPVDCLFSS</sequence>
<dbReference type="CTD" id="36339433"/>
<protein>
    <submittedName>
        <fullName evidence="1">Uncharacterized protein</fullName>
    </submittedName>
</protein>
<dbReference type="AlphaFoldDB" id="W6UK20"/>
<evidence type="ECO:0000313" key="1">
    <source>
        <dbReference type="EMBL" id="EUB61428.1"/>
    </source>
</evidence>
<dbReference type="EMBL" id="APAU02000020">
    <property type="protein sequence ID" value="EUB61428.1"/>
    <property type="molecule type" value="Genomic_DNA"/>
</dbReference>
<gene>
    <name evidence="1" type="ORF">EGR_03718</name>
</gene>
<dbReference type="RefSeq" id="XP_024352624.1">
    <property type="nucleotide sequence ID" value="XM_024492967.1"/>
</dbReference>
<dbReference type="GeneID" id="36339433"/>
<keyword evidence="2" id="KW-1185">Reference proteome</keyword>
<comment type="caution">
    <text evidence="1">The sequence shown here is derived from an EMBL/GenBank/DDBJ whole genome shotgun (WGS) entry which is preliminary data.</text>
</comment>
<evidence type="ECO:0000313" key="2">
    <source>
        <dbReference type="Proteomes" id="UP000019149"/>
    </source>
</evidence>
<proteinExistence type="predicted"/>
<dbReference type="Proteomes" id="UP000019149">
    <property type="component" value="Unassembled WGS sequence"/>
</dbReference>